<dbReference type="AlphaFoldDB" id="A0A0E9XVH1"/>
<name>A0A0E9XVH1_ANGAN</name>
<reference evidence="1" key="1">
    <citation type="submission" date="2014-11" db="EMBL/GenBank/DDBJ databases">
        <authorList>
            <person name="Amaro Gonzalez C."/>
        </authorList>
    </citation>
    <scope>NUCLEOTIDE SEQUENCE</scope>
</reference>
<dbReference type="EMBL" id="GBXM01002737">
    <property type="protein sequence ID" value="JAI05841.1"/>
    <property type="molecule type" value="Transcribed_RNA"/>
</dbReference>
<reference evidence="1" key="2">
    <citation type="journal article" date="2015" name="Fish Shellfish Immunol.">
        <title>Early steps in the European eel (Anguilla anguilla)-Vibrio vulnificus interaction in the gills: Role of the RtxA13 toxin.</title>
        <authorList>
            <person name="Callol A."/>
            <person name="Pajuelo D."/>
            <person name="Ebbesson L."/>
            <person name="Teles M."/>
            <person name="MacKenzie S."/>
            <person name="Amaro C."/>
        </authorList>
    </citation>
    <scope>NUCLEOTIDE SEQUENCE</scope>
</reference>
<protein>
    <submittedName>
        <fullName evidence="1">Uncharacterized protein</fullName>
    </submittedName>
</protein>
<evidence type="ECO:0000313" key="1">
    <source>
        <dbReference type="EMBL" id="JAI05841.1"/>
    </source>
</evidence>
<proteinExistence type="predicted"/>
<sequence>MTVFTSAHLAVTSCQTPLVNKSGLLNIISLCLCAGGPQGKPLRWPVAGVFATMTFI</sequence>
<accession>A0A0E9XVH1</accession>
<organism evidence="1">
    <name type="scientific">Anguilla anguilla</name>
    <name type="common">European freshwater eel</name>
    <name type="synonym">Muraena anguilla</name>
    <dbReference type="NCBI Taxonomy" id="7936"/>
    <lineage>
        <taxon>Eukaryota</taxon>
        <taxon>Metazoa</taxon>
        <taxon>Chordata</taxon>
        <taxon>Craniata</taxon>
        <taxon>Vertebrata</taxon>
        <taxon>Euteleostomi</taxon>
        <taxon>Actinopterygii</taxon>
        <taxon>Neopterygii</taxon>
        <taxon>Teleostei</taxon>
        <taxon>Anguilliformes</taxon>
        <taxon>Anguillidae</taxon>
        <taxon>Anguilla</taxon>
    </lineage>
</organism>